<dbReference type="Proteomes" id="UP001430953">
    <property type="component" value="Unassembled WGS sequence"/>
</dbReference>
<dbReference type="EMBL" id="JADYXP020000002">
    <property type="protein sequence ID" value="KAL0129713.1"/>
    <property type="molecule type" value="Genomic_DNA"/>
</dbReference>
<comment type="caution">
    <text evidence="3">The sequence shown here is derived from an EMBL/GenBank/DDBJ whole genome shotgun (WGS) entry which is preliminary data.</text>
</comment>
<evidence type="ECO:0000313" key="3">
    <source>
        <dbReference type="EMBL" id="KAL0129713.1"/>
    </source>
</evidence>
<evidence type="ECO:0000256" key="1">
    <source>
        <dbReference type="PROSITE-ProRule" id="PRU00497"/>
    </source>
</evidence>
<dbReference type="PROSITE" id="PS51155">
    <property type="entry name" value="CHIT_BIND_RR_2"/>
    <property type="match status" value="1"/>
</dbReference>
<dbReference type="InterPro" id="IPR050468">
    <property type="entry name" value="Cuticle_Struct_Prot"/>
</dbReference>
<keyword evidence="4" id="KW-1185">Reference proteome</keyword>
<evidence type="ECO:0000313" key="4">
    <source>
        <dbReference type="Proteomes" id="UP001430953"/>
    </source>
</evidence>
<protein>
    <recommendedName>
        <fullName evidence="5">Cuticle protein 6</fullName>
    </recommendedName>
</protein>
<name>A0AAW2GR44_9HYME</name>
<feature type="compositionally biased region" description="Basic and acidic residues" evidence="2">
    <location>
        <begin position="127"/>
        <end position="137"/>
    </location>
</feature>
<dbReference type="InterPro" id="IPR000618">
    <property type="entry name" value="Insect_cuticle"/>
</dbReference>
<evidence type="ECO:0008006" key="5">
    <source>
        <dbReference type="Google" id="ProtNLM"/>
    </source>
</evidence>
<proteinExistence type="predicted"/>
<feature type="compositionally biased region" description="Basic and acidic residues" evidence="2">
    <location>
        <begin position="177"/>
        <end position="194"/>
    </location>
</feature>
<reference evidence="3 4" key="1">
    <citation type="submission" date="2023-03" db="EMBL/GenBank/DDBJ databases">
        <title>High recombination rates correlate with genetic variation in Cardiocondyla obscurior ants.</title>
        <authorList>
            <person name="Errbii M."/>
        </authorList>
    </citation>
    <scope>NUCLEOTIDE SEQUENCE [LARGE SCALE GENOMIC DNA]</scope>
    <source>
        <strain evidence="3">Alpha-2009</strain>
        <tissue evidence="3">Whole body</tissue>
    </source>
</reference>
<feature type="region of interest" description="Disordered" evidence="2">
    <location>
        <begin position="127"/>
        <end position="199"/>
    </location>
</feature>
<keyword evidence="1" id="KW-0193">Cuticle</keyword>
<sequence>MRASRASIPVFMILGAAVGAQLTLLPYAYLGNTLPVYHQSQDTRAGVHAYSYAGGPSAKEEVRGLDGVTRGSYSYVDAHGILQSVFYVADEDGFRVAATNLPTDNSLPHETNEVLLAKYAYSHEHAKATVEREEGHTSRRKRSPEAPADQDQRQTENPSSQGDQADRDSAANATPKSSHEVLKSEEKSSQDRANRGTADPAVVAPVYGLLGSVLIPRSGATASHQSRVDVHNTIRLKAAQAIKPAGVPSEPVYEAVILPSQIPLATSHQNRVQVHDNLRAEVPEEFVNAQTIEFQSQTPEGTTIDLEPFISILPNYNEHRIQLHKNLGLEGTNRKDAVKIDAAQLVIPAVAKKSVPVVVEEAVPVATKEAIPIIAKEAIPVVAKEAIPILAKEAIPVVAKEAIPVVAKEIVPVISKEALPVVTAISNQSKIQIHRNTKLDVTVPSEPTVYLATSYVRPITSWPIFAPSFTQFSQYRH</sequence>
<dbReference type="GO" id="GO:0008010">
    <property type="term" value="F:structural constituent of chitin-based larval cuticle"/>
    <property type="evidence" value="ECO:0007669"/>
    <property type="project" value="TreeGrafter"/>
</dbReference>
<dbReference type="AlphaFoldDB" id="A0AAW2GR44"/>
<gene>
    <name evidence="3" type="ORF">PUN28_001759</name>
</gene>
<organism evidence="3 4">
    <name type="scientific">Cardiocondyla obscurior</name>
    <dbReference type="NCBI Taxonomy" id="286306"/>
    <lineage>
        <taxon>Eukaryota</taxon>
        <taxon>Metazoa</taxon>
        <taxon>Ecdysozoa</taxon>
        <taxon>Arthropoda</taxon>
        <taxon>Hexapoda</taxon>
        <taxon>Insecta</taxon>
        <taxon>Pterygota</taxon>
        <taxon>Neoptera</taxon>
        <taxon>Endopterygota</taxon>
        <taxon>Hymenoptera</taxon>
        <taxon>Apocrita</taxon>
        <taxon>Aculeata</taxon>
        <taxon>Formicoidea</taxon>
        <taxon>Formicidae</taxon>
        <taxon>Myrmicinae</taxon>
        <taxon>Cardiocondyla</taxon>
    </lineage>
</organism>
<accession>A0AAW2GR44</accession>
<dbReference type="Pfam" id="PF00379">
    <property type="entry name" value="Chitin_bind_4"/>
    <property type="match status" value="1"/>
</dbReference>
<dbReference type="PANTHER" id="PTHR10380">
    <property type="entry name" value="CUTICLE PROTEIN"/>
    <property type="match status" value="1"/>
</dbReference>
<dbReference type="GO" id="GO:0062129">
    <property type="term" value="C:chitin-based extracellular matrix"/>
    <property type="evidence" value="ECO:0007669"/>
    <property type="project" value="TreeGrafter"/>
</dbReference>
<evidence type="ECO:0000256" key="2">
    <source>
        <dbReference type="SAM" id="MobiDB-lite"/>
    </source>
</evidence>
<dbReference type="PANTHER" id="PTHR10380:SF196">
    <property type="entry name" value="CUTICULAR PROTEIN 72EA"/>
    <property type="match status" value="1"/>
</dbReference>